<feature type="transmembrane region" description="Helical" evidence="6">
    <location>
        <begin position="89"/>
        <end position="112"/>
    </location>
</feature>
<keyword evidence="3" id="KW-0029">Amino-acid transport</keyword>
<dbReference type="Pfam" id="PF01490">
    <property type="entry name" value="Aa_trans"/>
    <property type="match status" value="1"/>
</dbReference>
<evidence type="ECO:0000259" key="7">
    <source>
        <dbReference type="Pfam" id="PF01490"/>
    </source>
</evidence>
<dbReference type="PANTHER" id="PTHR22950:SF698">
    <property type="entry name" value="AMINO ACID TRANSPORTER TRANSMEMBRANE DOMAIN-CONTAINING PROTEIN"/>
    <property type="match status" value="1"/>
</dbReference>
<accession>A0A2I0WX64</accession>
<evidence type="ECO:0000256" key="1">
    <source>
        <dbReference type="ARBA" id="ARBA00004141"/>
    </source>
</evidence>
<keyword evidence="4 6" id="KW-1133">Transmembrane helix</keyword>
<feature type="domain" description="Amino acid transporter transmembrane" evidence="7">
    <location>
        <begin position="1"/>
        <end position="359"/>
    </location>
</feature>
<evidence type="ECO:0000313" key="8">
    <source>
        <dbReference type="EMBL" id="PKU80245.1"/>
    </source>
</evidence>
<dbReference type="PANTHER" id="PTHR22950">
    <property type="entry name" value="AMINO ACID TRANSPORTER"/>
    <property type="match status" value="1"/>
</dbReference>
<dbReference type="AlphaFoldDB" id="A0A2I0WX64"/>
<feature type="transmembrane region" description="Helical" evidence="6">
    <location>
        <begin position="285"/>
        <end position="303"/>
    </location>
</feature>
<keyword evidence="3" id="KW-0813">Transport</keyword>
<evidence type="ECO:0000256" key="6">
    <source>
        <dbReference type="SAM" id="Phobius"/>
    </source>
</evidence>
<feature type="transmembrane region" description="Helical" evidence="6">
    <location>
        <begin position="124"/>
        <end position="145"/>
    </location>
</feature>
<keyword evidence="5 6" id="KW-0472">Membrane</keyword>
<dbReference type="GO" id="GO:0015179">
    <property type="term" value="F:L-amino acid transmembrane transporter activity"/>
    <property type="evidence" value="ECO:0007669"/>
    <property type="project" value="TreeGrafter"/>
</dbReference>
<feature type="transmembrane region" description="Helical" evidence="6">
    <location>
        <begin position="12"/>
        <end position="34"/>
    </location>
</feature>
<comment type="subcellular location">
    <subcellularLocation>
        <location evidence="1">Membrane</location>
        <topology evidence="1">Multi-pass membrane protein</topology>
    </subcellularLocation>
</comment>
<keyword evidence="9" id="KW-1185">Reference proteome</keyword>
<feature type="transmembrane region" description="Helical" evidence="6">
    <location>
        <begin position="339"/>
        <end position="359"/>
    </location>
</feature>
<evidence type="ECO:0000256" key="4">
    <source>
        <dbReference type="ARBA" id="ARBA00022989"/>
    </source>
</evidence>
<dbReference type="EMBL" id="KZ502363">
    <property type="protein sequence ID" value="PKU80245.1"/>
    <property type="molecule type" value="Genomic_DNA"/>
</dbReference>
<feature type="transmembrane region" description="Helical" evidence="6">
    <location>
        <begin position="198"/>
        <end position="222"/>
    </location>
</feature>
<organism evidence="8 9">
    <name type="scientific">Dendrobium catenatum</name>
    <dbReference type="NCBI Taxonomy" id="906689"/>
    <lineage>
        <taxon>Eukaryota</taxon>
        <taxon>Viridiplantae</taxon>
        <taxon>Streptophyta</taxon>
        <taxon>Embryophyta</taxon>
        <taxon>Tracheophyta</taxon>
        <taxon>Spermatophyta</taxon>
        <taxon>Magnoliopsida</taxon>
        <taxon>Liliopsida</taxon>
        <taxon>Asparagales</taxon>
        <taxon>Orchidaceae</taxon>
        <taxon>Epidendroideae</taxon>
        <taxon>Malaxideae</taxon>
        <taxon>Dendrobiinae</taxon>
        <taxon>Dendrobium</taxon>
    </lineage>
</organism>
<feature type="transmembrane region" description="Helical" evidence="6">
    <location>
        <begin position="55"/>
        <end position="77"/>
    </location>
</feature>
<dbReference type="GO" id="GO:0005774">
    <property type="term" value="C:vacuolar membrane"/>
    <property type="evidence" value="ECO:0007669"/>
    <property type="project" value="TreeGrafter"/>
</dbReference>
<dbReference type="InterPro" id="IPR013057">
    <property type="entry name" value="AA_transpt_TM"/>
</dbReference>
<protein>
    <submittedName>
        <fullName evidence="8">Lysine histidine transporter-like 3</fullName>
    </submittedName>
</protein>
<evidence type="ECO:0000256" key="5">
    <source>
        <dbReference type="ARBA" id="ARBA00023136"/>
    </source>
</evidence>
<feature type="transmembrane region" description="Helical" evidence="6">
    <location>
        <begin position="165"/>
        <end position="186"/>
    </location>
</feature>
<feature type="transmembrane region" description="Helical" evidence="6">
    <location>
        <begin position="242"/>
        <end position="264"/>
    </location>
</feature>
<reference evidence="8 9" key="1">
    <citation type="journal article" date="2016" name="Sci. Rep.">
        <title>The Dendrobium catenatum Lindl. genome sequence provides insights into polysaccharide synthase, floral development and adaptive evolution.</title>
        <authorList>
            <person name="Zhang G.Q."/>
            <person name="Xu Q."/>
            <person name="Bian C."/>
            <person name="Tsai W.C."/>
            <person name="Yeh C.M."/>
            <person name="Liu K.W."/>
            <person name="Yoshida K."/>
            <person name="Zhang L.S."/>
            <person name="Chang S.B."/>
            <person name="Chen F."/>
            <person name="Shi Y."/>
            <person name="Su Y.Y."/>
            <person name="Zhang Y.Q."/>
            <person name="Chen L.J."/>
            <person name="Yin Y."/>
            <person name="Lin M."/>
            <person name="Huang H."/>
            <person name="Deng H."/>
            <person name="Wang Z.W."/>
            <person name="Zhu S.L."/>
            <person name="Zhao X."/>
            <person name="Deng C."/>
            <person name="Niu S.C."/>
            <person name="Huang J."/>
            <person name="Wang M."/>
            <person name="Liu G.H."/>
            <person name="Yang H.J."/>
            <person name="Xiao X.J."/>
            <person name="Hsiao Y.Y."/>
            <person name="Wu W.L."/>
            <person name="Chen Y.Y."/>
            <person name="Mitsuda N."/>
            <person name="Ohme-Takagi M."/>
            <person name="Luo Y.B."/>
            <person name="Van de Peer Y."/>
            <person name="Liu Z.J."/>
        </authorList>
    </citation>
    <scope>NUCLEOTIDE SEQUENCE [LARGE SCALE GENOMIC DNA]</scope>
    <source>
        <tissue evidence="8">The whole plant</tissue>
    </source>
</reference>
<reference evidence="8 9" key="2">
    <citation type="journal article" date="2017" name="Nature">
        <title>The Apostasia genome and the evolution of orchids.</title>
        <authorList>
            <person name="Zhang G.Q."/>
            <person name="Liu K.W."/>
            <person name="Li Z."/>
            <person name="Lohaus R."/>
            <person name="Hsiao Y.Y."/>
            <person name="Niu S.C."/>
            <person name="Wang J.Y."/>
            <person name="Lin Y.C."/>
            <person name="Xu Q."/>
            <person name="Chen L.J."/>
            <person name="Yoshida K."/>
            <person name="Fujiwara S."/>
            <person name="Wang Z.W."/>
            <person name="Zhang Y.Q."/>
            <person name="Mitsuda N."/>
            <person name="Wang M."/>
            <person name="Liu G.H."/>
            <person name="Pecoraro L."/>
            <person name="Huang H.X."/>
            <person name="Xiao X.J."/>
            <person name="Lin M."/>
            <person name="Wu X.Y."/>
            <person name="Wu W.L."/>
            <person name="Chen Y.Y."/>
            <person name="Chang S.B."/>
            <person name="Sakamoto S."/>
            <person name="Ohme-Takagi M."/>
            <person name="Yagi M."/>
            <person name="Zeng S.J."/>
            <person name="Shen C.Y."/>
            <person name="Yeh C.M."/>
            <person name="Luo Y.B."/>
            <person name="Tsai W.C."/>
            <person name="Van de Peer Y."/>
            <person name="Liu Z.J."/>
        </authorList>
    </citation>
    <scope>NUCLEOTIDE SEQUENCE [LARGE SCALE GENOMIC DNA]</scope>
    <source>
        <tissue evidence="8">The whole plant</tissue>
    </source>
</reference>
<keyword evidence="2 6" id="KW-0812">Transmembrane</keyword>
<sequence>MPYALSKGGWLGLAALFIISIICMYTVMLLRYCMDFNPLIQSYPDIGQLAFGNKGRFIMALLMHIELYFVAIGLLVIEGDNISRIFPGVEVHIFGVIFEGKKVFILLSSLFVLPTTWPSNFRVLSYLSMASFLVFLFLLALILWIGEFQGVGFNQKGVILNWSQMPATLSIFIFSFGGHPIMPTIYSSMKDQKKFSKVLIIGFTICTVQYGLIAVIGYLMFGEETKSIVTLNLPKSLLTSKIAIWTVVLIPLVKYSLIIMPINISLEDRFQITGWPMSILIRTSVVFSTAIIAATVPCFAFLVGFTGALISGMVTIIMPCLCYLKIFKSSLKGRVKTPVILCIIGIGALISILGTYVSIRNFRKGL</sequence>
<dbReference type="Proteomes" id="UP000233837">
    <property type="component" value="Unassembled WGS sequence"/>
</dbReference>
<name>A0A2I0WX64_9ASPA</name>
<evidence type="ECO:0000313" key="9">
    <source>
        <dbReference type="Proteomes" id="UP000233837"/>
    </source>
</evidence>
<gene>
    <name evidence="8" type="ORF">MA16_Dca005776</name>
</gene>
<proteinExistence type="predicted"/>
<evidence type="ECO:0000256" key="3">
    <source>
        <dbReference type="ARBA" id="ARBA00022970"/>
    </source>
</evidence>
<evidence type="ECO:0000256" key="2">
    <source>
        <dbReference type="ARBA" id="ARBA00022692"/>
    </source>
</evidence>